<organism evidence="4 5">
    <name type="scientific">Candidatus Thermofonsia Clade 3 bacterium</name>
    <dbReference type="NCBI Taxonomy" id="2364212"/>
    <lineage>
        <taxon>Bacteria</taxon>
        <taxon>Bacillati</taxon>
        <taxon>Chloroflexota</taxon>
        <taxon>Candidatus Thermofontia</taxon>
        <taxon>Candidatus Thermofonsia Clade 3</taxon>
    </lineage>
</organism>
<evidence type="ECO:0000259" key="3">
    <source>
        <dbReference type="Pfam" id="PF00294"/>
    </source>
</evidence>
<keyword evidence="2" id="KW-0418">Kinase</keyword>
<dbReference type="InterPro" id="IPR029056">
    <property type="entry name" value="Ribokinase-like"/>
</dbReference>
<dbReference type="PROSITE" id="PS00584">
    <property type="entry name" value="PFKB_KINASES_2"/>
    <property type="match status" value="1"/>
</dbReference>
<dbReference type="AlphaFoldDB" id="A0A2M8QFY2"/>
<sequence>MSEVSQPNAPLVVCYGDLVTDLVMAVERLPIEPERVQRIHAISVEPGGAGNFLITAARLGARAVAFGAVGEDAYGQAVYDTLQAEGVDVSYAQRGTGSVNVLVLVIVDDAAQHVFLVRDGMGPPFALDARSVALIRSADLFFMPGYALHERRVAGSAVEATRLAAEAGVPVMNDLGPIVSETGAREAALEIVRLSEVSLLTADEAMRFTGERTQAGAARWMLAQGTRHVVIKRGGAGCIVFTMDGEYVVPGIPVPVRDTTAAGDAFAAGFAVAWLKHRDVRRAAEFANCVGAAKVQKLGSGRQCPTAAEVAAVCAGVTSYVS</sequence>
<name>A0A2M8QFY2_9CHLR</name>
<reference evidence="4 5" key="1">
    <citation type="submission" date="2017-11" db="EMBL/GenBank/DDBJ databases">
        <title>Evolution of Phototrophy in the Chloroflexi Phylum Driven by Horizontal Gene Transfer.</title>
        <authorList>
            <person name="Ward L.M."/>
            <person name="Hemp J."/>
            <person name="Shih P.M."/>
            <person name="Mcglynn S.E."/>
            <person name="Fischer W."/>
        </authorList>
    </citation>
    <scope>NUCLEOTIDE SEQUENCE [LARGE SCALE GENOMIC DNA]</scope>
    <source>
        <strain evidence="4">JP3_7</strain>
    </source>
</reference>
<dbReference type="SUPFAM" id="SSF53613">
    <property type="entry name" value="Ribokinase-like"/>
    <property type="match status" value="1"/>
</dbReference>
<accession>A0A2M8QFY2</accession>
<comment type="caution">
    <text evidence="4">The sequence shown here is derived from an EMBL/GenBank/DDBJ whole genome shotgun (WGS) entry which is preliminary data.</text>
</comment>
<evidence type="ECO:0000256" key="2">
    <source>
        <dbReference type="ARBA" id="ARBA00022777"/>
    </source>
</evidence>
<dbReference type="GO" id="GO:0016301">
    <property type="term" value="F:kinase activity"/>
    <property type="evidence" value="ECO:0007669"/>
    <property type="project" value="UniProtKB-KW"/>
</dbReference>
<dbReference type="PANTHER" id="PTHR10584">
    <property type="entry name" value="SUGAR KINASE"/>
    <property type="match status" value="1"/>
</dbReference>
<keyword evidence="1" id="KW-0808">Transferase</keyword>
<evidence type="ECO:0000313" key="4">
    <source>
        <dbReference type="EMBL" id="PJF48716.1"/>
    </source>
</evidence>
<dbReference type="Gene3D" id="3.40.1190.20">
    <property type="match status" value="1"/>
</dbReference>
<dbReference type="InterPro" id="IPR002173">
    <property type="entry name" value="Carboh/pur_kinase_PfkB_CS"/>
</dbReference>
<evidence type="ECO:0000256" key="1">
    <source>
        <dbReference type="ARBA" id="ARBA00022679"/>
    </source>
</evidence>
<feature type="domain" description="Carbohydrate kinase PfkB" evidence="3">
    <location>
        <begin position="11"/>
        <end position="305"/>
    </location>
</feature>
<dbReference type="PANTHER" id="PTHR10584:SF167">
    <property type="entry name" value="PFKB DOMAIN PROTEIN"/>
    <property type="match status" value="1"/>
</dbReference>
<dbReference type="Proteomes" id="UP000230790">
    <property type="component" value="Unassembled WGS sequence"/>
</dbReference>
<proteinExistence type="predicted"/>
<gene>
    <name evidence="4" type="ORF">CUN48_01850</name>
</gene>
<dbReference type="InterPro" id="IPR011611">
    <property type="entry name" value="PfkB_dom"/>
</dbReference>
<dbReference type="Pfam" id="PF00294">
    <property type="entry name" value="PfkB"/>
    <property type="match status" value="1"/>
</dbReference>
<evidence type="ECO:0000313" key="5">
    <source>
        <dbReference type="Proteomes" id="UP000230790"/>
    </source>
</evidence>
<protein>
    <recommendedName>
        <fullName evidence="3">Carbohydrate kinase PfkB domain-containing protein</fullName>
    </recommendedName>
</protein>
<dbReference type="EMBL" id="PGTN01000007">
    <property type="protein sequence ID" value="PJF48716.1"/>
    <property type="molecule type" value="Genomic_DNA"/>
</dbReference>